<gene>
    <name evidence="2" type="ORF">TNIN_407981</name>
</gene>
<keyword evidence="3" id="KW-1185">Reference proteome</keyword>
<sequence>MYYFYFYFFYFNERLRNSKHYFLQIIFLALVAAVSCSLVPYFDSHPLVNDYGFGYEISDIGYGYRDLEYGPHGISNGYGVYGYPGLGNLNYGYDVLGFR</sequence>
<evidence type="ECO:0000256" key="1">
    <source>
        <dbReference type="SAM" id="Phobius"/>
    </source>
</evidence>
<accession>A0A8X6YJZ8</accession>
<evidence type="ECO:0000313" key="2">
    <source>
        <dbReference type="EMBL" id="GFY72909.1"/>
    </source>
</evidence>
<feature type="transmembrane region" description="Helical" evidence="1">
    <location>
        <begin position="21"/>
        <end position="42"/>
    </location>
</feature>
<protein>
    <submittedName>
        <fullName evidence="2">Uncharacterized protein</fullName>
    </submittedName>
</protein>
<dbReference type="AlphaFoldDB" id="A0A8X6YJZ8"/>
<keyword evidence="1" id="KW-0812">Transmembrane</keyword>
<keyword evidence="1" id="KW-0472">Membrane</keyword>
<keyword evidence="1" id="KW-1133">Transmembrane helix</keyword>
<proteinExistence type="predicted"/>
<comment type="caution">
    <text evidence="2">The sequence shown here is derived from an EMBL/GenBank/DDBJ whole genome shotgun (WGS) entry which is preliminary data.</text>
</comment>
<evidence type="ECO:0000313" key="3">
    <source>
        <dbReference type="Proteomes" id="UP000886998"/>
    </source>
</evidence>
<organism evidence="2 3">
    <name type="scientific">Trichonephila inaurata madagascariensis</name>
    <dbReference type="NCBI Taxonomy" id="2747483"/>
    <lineage>
        <taxon>Eukaryota</taxon>
        <taxon>Metazoa</taxon>
        <taxon>Ecdysozoa</taxon>
        <taxon>Arthropoda</taxon>
        <taxon>Chelicerata</taxon>
        <taxon>Arachnida</taxon>
        <taxon>Araneae</taxon>
        <taxon>Araneomorphae</taxon>
        <taxon>Entelegynae</taxon>
        <taxon>Araneoidea</taxon>
        <taxon>Nephilidae</taxon>
        <taxon>Trichonephila</taxon>
        <taxon>Trichonephila inaurata</taxon>
    </lineage>
</organism>
<dbReference type="EMBL" id="BMAV01019727">
    <property type="protein sequence ID" value="GFY72909.1"/>
    <property type="molecule type" value="Genomic_DNA"/>
</dbReference>
<dbReference type="Proteomes" id="UP000886998">
    <property type="component" value="Unassembled WGS sequence"/>
</dbReference>
<name>A0A8X6YJZ8_9ARAC</name>
<reference evidence="2" key="1">
    <citation type="submission" date="2020-08" db="EMBL/GenBank/DDBJ databases">
        <title>Multicomponent nature underlies the extraordinary mechanical properties of spider dragline silk.</title>
        <authorList>
            <person name="Kono N."/>
            <person name="Nakamura H."/>
            <person name="Mori M."/>
            <person name="Yoshida Y."/>
            <person name="Ohtoshi R."/>
            <person name="Malay A.D."/>
            <person name="Moran D.A.P."/>
            <person name="Tomita M."/>
            <person name="Numata K."/>
            <person name="Arakawa K."/>
        </authorList>
    </citation>
    <scope>NUCLEOTIDE SEQUENCE</scope>
</reference>